<evidence type="ECO:0000313" key="1">
    <source>
        <dbReference type="EMBL" id="KIP53327.1"/>
    </source>
</evidence>
<organism evidence="1 2">
    <name type="scientific">Leucobacter komagatae</name>
    <dbReference type="NCBI Taxonomy" id="55969"/>
    <lineage>
        <taxon>Bacteria</taxon>
        <taxon>Bacillati</taxon>
        <taxon>Actinomycetota</taxon>
        <taxon>Actinomycetes</taxon>
        <taxon>Micrococcales</taxon>
        <taxon>Microbacteriaceae</taxon>
        <taxon>Leucobacter</taxon>
    </lineage>
</organism>
<reference evidence="1 2" key="1">
    <citation type="submission" date="2015-01" db="EMBL/GenBank/DDBJ databases">
        <title>Draft genome sequence of Leucobacter komagatae strain VKM ST2845.</title>
        <authorList>
            <person name="Karlyshev A.V."/>
            <person name="Kudryashova E.B."/>
        </authorList>
    </citation>
    <scope>NUCLEOTIDE SEQUENCE [LARGE SCALE GENOMIC DNA]</scope>
    <source>
        <strain evidence="1 2">VKM ST2845</strain>
    </source>
</reference>
<evidence type="ECO:0000313" key="2">
    <source>
        <dbReference type="Proteomes" id="UP000032120"/>
    </source>
</evidence>
<name>A0A0D0IQM6_9MICO</name>
<comment type="caution">
    <text evidence="1">The sequence shown here is derived from an EMBL/GenBank/DDBJ whole genome shotgun (WGS) entry which is preliminary data.</text>
</comment>
<dbReference type="CDD" id="cd02142">
    <property type="entry name" value="McbC_SagB-like_oxidoreductase"/>
    <property type="match status" value="1"/>
</dbReference>
<dbReference type="PANTHER" id="PTHR43745">
    <property type="entry name" value="NITROREDUCTASE MJ1384-RELATED"/>
    <property type="match status" value="1"/>
</dbReference>
<sequence>MARAVLQDSLGEVASTPGQDLSAYQEWIENGWERSLDYYQSTLDQRYADERADFLQQQASMLDHYHAVSPMAREHYPSNLQWEKLPEPATPEQKTVSQILSARRTTLVPAAHSLSMPDLSAILWEGFRKIASFRVPELQTDHRQAMVNFGSSLDIYVVVFAISELESGVYRYNVTSHSLGLVAAGDYRGETQAALVGQPAPRTAAVTLFYVSDVYRHQWRYRHERALRGLWIDTGKAVNEMLWTLALRNISPHISPALGDDVALKLLGLPVGIDRQVIYAVSFAGALPDAS</sequence>
<dbReference type="GO" id="GO:0016491">
    <property type="term" value="F:oxidoreductase activity"/>
    <property type="evidence" value="ECO:0007669"/>
    <property type="project" value="InterPro"/>
</dbReference>
<dbReference type="AlphaFoldDB" id="A0A0D0IQM6"/>
<dbReference type="InterPro" id="IPR000415">
    <property type="entry name" value="Nitroreductase-like"/>
</dbReference>
<gene>
    <name evidence="1" type="ORF">SD72_03560</name>
</gene>
<accession>A0A0D0IQM6</accession>
<keyword evidence="2" id="KW-1185">Reference proteome</keyword>
<dbReference type="InterPro" id="IPR052544">
    <property type="entry name" value="Bacteriocin_Proc_Enz"/>
</dbReference>
<dbReference type="PANTHER" id="PTHR43745:SF2">
    <property type="entry name" value="NITROREDUCTASE MJ1384-RELATED"/>
    <property type="match status" value="1"/>
</dbReference>
<evidence type="ECO:0008006" key="3">
    <source>
        <dbReference type="Google" id="ProtNLM"/>
    </source>
</evidence>
<proteinExistence type="predicted"/>
<dbReference type="Gene3D" id="3.40.109.10">
    <property type="entry name" value="NADH Oxidase"/>
    <property type="match status" value="1"/>
</dbReference>
<dbReference type="SUPFAM" id="SSF55469">
    <property type="entry name" value="FMN-dependent nitroreductase-like"/>
    <property type="match status" value="1"/>
</dbReference>
<protein>
    <recommendedName>
        <fullName evidence="3">SagB-type dehydrogenase family enzyme</fullName>
    </recommendedName>
</protein>
<dbReference type="EMBL" id="JXSQ01000003">
    <property type="protein sequence ID" value="KIP53327.1"/>
    <property type="molecule type" value="Genomic_DNA"/>
</dbReference>
<dbReference type="Proteomes" id="UP000032120">
    <property type="component" value="Unassembled WGS sequence"/>
</dbReference>